<evidence type="ECO:0000256" key="2">
    <source>
        <dbReference type="ARBA" id="ARBA00022737"/>
    </source>
</evidence>
<keyword evidence="3" id="KW-0175">Coiled coil</keyword>
<dbReference type="InterPro" id="IPR055414">
    <property type="entry name" value="LRR_R13L4/SHOC2-like"/>
</dbReference>
<accession>A0ABR1FU55</accession>
<dbReference type="InterPro" id="IPR003591">
    <property type="entry name" value="Leu-rich_rpt_typical-subtyp"/>
</dbReference>
<evidence type="ECO:0000256" key="3">
    <source>
        <dbReference type="SAM" id="Coils"/>
    </source>
</evidence>
<protein>
    <recommendedName>
        <fullName evidence="5">EF-hand domain-containing protein</fullName>
    </recommendedName>
</protein>
<evidence type="ECO:0000313" key="6">
    <source>
        <dbReference type="EMBL" id="KAK7238634.1"/>
    </source>
</evidence>
<dbReference type="InterPro" id="IPR001611">
    <property type="entry name" value="Leu-rich_rpt"/>
</dbReference>
<keyword evidence="1" id="KW-0433">Leucine-rich repeat</keyword>
<dbReference type="PROSITE" id="PS51450">
    <property type="entry name" value="LRR"/>
    <property type="match status" value="2"/>
</dbReference>
<feature type="coiled-coil region" evidence="3">
    <location>
        <begin position="1431"/>
        <end position="1465"/>
    </location>
</feature>
<dbReference type="PROSITE" id="PS50222">
    <property type="entry name" value="EF_HAND_2"/>
    <property type="match status" value="1"/>
</dbReference>
<dbReference type="SUPFAM" id="SSF52058">
    <property type="entry name" value="L domain-like"/>
    <property type="match status" value="2"/>
</dbReference>
<dbReference type="InterPro" id="IPR011992">
    <property type="entry name" value="EF-hand-dom_pair"/>
</dbReference>
<evidence type="ECO:0000313" key="7">
    <source>
        <dbReference type="Proteomes" id="UP001363151"/>
    </source>
</evidence>
<organism evidence="6 7">
    <name type="scientific">Aureococcus anophagefferens</name>
    <name type="common">Harmful bloom alga</name>
    <dbReference type="NCBI Taxonomy" id="44056"/>
    <lineage>
        <taxon>Eukaryota</taxon>
        <taxon>Sar</taxon>
        <taxon>Stramenopiles</taxon>
        <taxon>Ochrophyta</taxon>
        <taxon>Pelagophyceae</taxon>
        <taxon>Pelagomonadales</taxon>
        <taxon>Pelagomonadaceae</taxon>
        <taxon>Aureococcus</taxon>
    </lineage>
</organism>
<name>A0ABR1FU55_AURAN</name>
<dbReference type="InterPro" id="IPR002048">
    <property type="entry name" value="EF_hand_dom"/>
</dbReference>
<evidence type="ECO:0000256" key="1">
    <source>
        <dbReference type="ARBA" id="ARBA00022614"/>
    </source>
</evidence>
<evidence type="ECO:0000256" key="4">
    <source>
        <dbReference type="SAM" id="MobiDB-lite"/>
    </source>
</evidence>
<feature type="domain" description="EF-hand" evidence="5">
    <location>
        <begin position="200"/>
        <end position="234"/>
    </location>
</feature>
<keyword evidence="7" id="KW-1185">Reference proteome</keyword>
<dbReference type="SMART" id="SM00369">
    <property type="entry name" value="LRR_TYP"/>
    <property type="match status" value="15"/>
</dbReference>
<gene>
    <name evidence="6" type="ORF">SO694_00020310</name>
</gene>
<evidence type="ECO:0000259" key="5">
    <source>
        <dbReference type="PROSITE" id="PS50222"/>
    </source>
</evidence>
<dbReference type="SMART" id="SM00364">
    <property type="entry name" value="LRR_BAC"/>
    <property type="match status" value="13"/>
</dbReference>
<reference evidence="6 7" key="1">
    <citation type="submission" date="2024-03" db="EMBL/GenBank/DDBJ databases">
        <title>Aureococcus anophagefferens CCMP1851 and Kratosvirus quantuckense: Draft genome of a second virus-susceptible host strain in the model system.</title>
        <authorList>
            <person name="Chase E."/>
            <person name="Truchon A.R."/>
            <person name="Schepens W."/>
            <person name="Wilhelm S.W."/>
        </authorList>
    </citation>
    <scope>NUCLEOTIDE SEQUENCE [LARGE SCALE GENOMIC DNA]</scope>
    <source>
        <strain evidence="6 7">CCMP1851</strain>
    </source>
</reference>
<dbReference type="PANTHER" id="PTHR48051">
    <property type="match status" value="1"/>
</dbReference>
<dbReference type="InterPro" id="IPR032675">
    <property type="entry name" value="LRR_dom_sf"/>
</dbReference>
<dbReference type="Gene3D" id="1.10.238.10">
    <property type="entry name" value="EF-hand"/>
    <property type="match status" value="1"/>
</dbReference>
<dbReference type="Pfam" id="PF23598">
    <property type="entry name" value="LRR_14"/>
    <property type="match status" value="2"/>
</dbReference>
<dbReference type="SMART" id="SM00365">
    <property type="entry name" value="LRR_SD22"/>
    <property type="match status" value="6"/>
</dbReference>
<dbReference type="Proteomes" id="UP001363151">
    <property type="component" value="Unassembled WGS sequence"/>
</dbReference>
<comment type="caution">
    <text evidence="6">The sequence shown here is derived from an EMBL/GenBank/DDBJ whole genome shotgun (WGS) entry which is preliminary data.</text>
</comment>
<dbReference type="Gene3D" id="3.80.10.10">
    <property type="entry name" value="Ribonuclease Inhibitor"/>
    <property type="match status" value="3"/>
</dbReference>
<sequence>MFQNRRSLSADPFDHGRHTRRLETGSDDNSTVVSGKSRRSSDSSFVEPPLPLPKLPKIKPPVRKHDDRAVKIEFGQLLATHGTYVLARRALRRAREEQIVNRAKRLEKEHRAQFAAAELATVVRLSTTTGTPTLTNPIEQQIARRKRMMPKPAPPPRPEPVNPRTKYPGSLEGDDADRVALRRMEVEKNQVAASIQRDFRRQAAVVEAFKAADDGDGKLSRAEFRNVLDLMGLAGRSDPYADDLGIPSLELAATREAEWWAASDCDRSGSITVTEALLVLPDAVCDALAEDERTRSEIVEYRETLEMEGEDFDAAELEPELDEYEACIEAALAWPTLQYKPFAVEHKQLAPPPPMWRRGGATGEPCDAPPVVDDMAQREGYRSLETHGLICVERGLSDLPAALGTTLHLQLGINLIQLPRNKIETLHSFGRTPQIGCRSLVQLVELRLPGNALQFLPEDIGLLQQLVILDLSRNSLHELPPSFLHLEGLVHLDLTHNNYKDLPDEFGALTSLETLSLADNILQTLPSTLPRLHDLVKLDLSGNGLTHLCIFPNLPEVARKKTSGEEDWDARVEPLSHKPYYCNLRTGKVQRTIPVALRLAKAENGGLELGRNSRRGKRARAPKPDPALRLHTAAYNHRKMELAGMWVNEWRVAWSDDANAMVYTSNVNGEDSLDFPASLDTLGRLRSLKELKLDRNQIRVLPPSLRELSNLEMMRVRDNYLRSLPDDLGSLSRLTRLDCTTNELSELPASTAKLANLEFLSLQSNRFERLPPLVGRLHGLRRLMLGNNSLTTLPYEVGFLTTLLELQVFNNPLIDPPYETISDLPMMMWSCRQKYWALVNGPLPVVEARRIGVADEVLEPEPAYQRRIADAVRDTQESRKLELQLQGVQEIPGAVRIRGKKGEPDVWMHPALESLEVLKLNMNHFKDKPLITPSLGNLRTLWLRACEIKELDDDIDHLQRLKELDLEDNRLTGLPRTFNRLRRLEVLNLAKNRLYVLPEKIGTLTALEKLDLAMNRLEYLPDSVTGLRMLKDLSVAVNNLYKLPVLSPGLSSLTSLNLDANELNLLPARLGELPLRILRASHNRLERLEADTFIGKASKTLKVLGVASNNLLELPSCLPTCEALTTVHVEYNPMRNPPAELLSEGMTILLQYCRLRDVRIEKFKTLLSEFQFDFDAAHLAPEAYGVLTGRTGFLTPDDLMNFDAQTDKYLNGPYYGCPSTDLEILERVDNLRHEREHTFYHTVLQALIDLVVEEVNSNGDSRFRRFACGVLIEEDRPWGRKGEEVGCLALALDALVKDARPTKHRKKHRPPLFDVLKERLPPSLFEYTLEVLKDAIQKYQGPYGHVAQLDKVQFERCECVDDKGRTKGHRPCVLPAVVIVRVIYSAAEAQRRVQEDDMIRGAWAKVWTDVELKTKQRHGKLILGNEVHRRKRAMNSKIKKHKGNLEEARNEGKRLLEKYEIAKRRKINFENGDAFNFHRLDSAEEAEDLVLGAAEEVDAAKASAKECERLLATAKAQSKMPPKLQVQIAVQDLKRKYCIMRWNEIIDEQRWRSVDNDWRRPWDGKDGCNYRDFMTRYAGSIRLGKDVDTLPSWVRKLQPDPSVLPSEDPNDRHKQKTPAQIAYELFPYNWEHTDDMSLYENAAYDTFEQDFVTEETSAQTRRVARNMRSLEKTGKVDDASFDPNEVHEV</sequence>
<keyword evidence="2" id="KW-0677">Repeat</keyword>
<feature type="compositionally biased region" description="Basic and acidic residues" evidence="4">
    <location>
        <begin position="12"/>
        <end position="24"/>
    </location>
</feature>
<dbReference type="PANTHER" id="PTHR48051:SF1">
    <property type="entry name" value="RAS SUPPRESSOR PROTEIN 1"/>
    <property type="match status" value="1"/>
</dbReference>
<proteinExistence type="predicted"/>
<dbReference type="SUPFAM" id="SSF47473">
    <property type="entry name" value="EF-hand"/>
    <property type="match status" value="1"/>
</dbReference>
<feature type="region of interest" description="Disordered" evidence="4">
    <location>
        <begin position="1"/>
        <end position="61"/>
    </location>
</feature>
<dbReference type="InterPro" id="IPR050216">
    <property type="entry name" value="LRR_domain-containing"/>
</dbReference>
<feature type="region of interest" description="Disordered" evidence="4">
    <location>
        <begin position="145"/>
        <end position="173"/>
    </location>
</feature>
<feature type="compositionally biased region" description="Pro residues" evidence="4">
    <location>
        <begin position="151"/>
        <end position="161"/>
    </location>
</feature>
<dbReference type="EMBL" id="JBBJCI010000229">
    <property type="protein sequence ID" value="KAK7238634.1"/>
    <property type="molecule type" value="Genomic_DNA"/>
</dbReference>